<organism evidence="3 4">
    <name type="scientific">Natrialba taiwanensis DSM 12281</name>
    <dbReference type="NCBI Taxonomy" id="1230458"/>
    <lineage>
        <taxon>Archaea</taxon>
        <taxon>Methanobacteriati</taxon>
        <taxon>Methanobacteriota</taxon>
        <taxon>Stenosarchaea group</taxon>
        <taxon>Halobacteria</taxon>
        <taxon>Halobacteriales</taxon>
        <taxon>Natrialbaceae</taxon>
        <taxon>Natrialba</taxon>
    </lineage>
</organism>
<dbReference type="PATRIC" id="fig|1230458.4.peg.4355"/>
<feature type="region of interest" description="Disordered" evidence="2">
    <location>
        <begin position="1"/>
        <end position="20"/>
    </location>
</feature>
<reference evidence="3 4" key="1">
    <citation type="journal article" date="2014" name="PLoS Genet.">
        <title>Phylogenetically driven sequencing of extremely halophilic archaea reveals strategies for static and dynamic osmo-response.</title>
        <authorList>
            <person name="Becker E.A."/>
            <person name="Seitzer P.M."/>
            <person name="Tritt A."/>
            <person name="Larsen D."/>
            <person name="Krusor M."/>
            <person name="Yao A.I."/>
            <person name="Wu D."/>
            <person name="Madern D."/>
            <person name="Eisen J.A."/>
            <person name="Darling A.E."/>
            <person name="Facciotti M.T."/>
        </authorList>
    </citation>
    <scope>NUCLEOTIDE SEQUENCE [LARGE SCALE GENOMIC DNA]</scope>
    <source>
        <strain evidence="3 4">DSM 12281</strain>
    </source>
</reference>
<evidence type="ECO:0000313" key="4">
    <source>
        <dbReference type="Proteomes" id="UP000011648"/>
    </source>
</evidence>
<dbReference type="PANTHER" id="PTHR13356">
    <property type="entry name" value="OB FOLD NUCLEIC ACID BINDING PROTEIN-RELATED"/>
    <property type="match status" value="1"/>
</dbReference>
<dbReference type="STRING" id="1230458.C484_21598"/>
<dbReference type="CDD" id="cd04491">
    <property type="entry name" value="SoSSB_OBF"/>
    <property type="match status" value="2"/>
</dbReference>
<evidence type="ECO:0000256" key="1">
    <source>
        <dbReference type="ARBA" id="ARBA00023125"/>
    </source>
</evidence>
<dbReference type="InterPro" id="IPR051231">
    <property type="entry name" value="SOSS-B"/>
</dbReference>
<dbReference type="SUPFAM" id="SSF50249">
    <property type="entry name" value="Nucleic acid-binding proteins"/>
    <property type="match status" value="3"/>
</dbReference>
<proteinExistence type="predicted"/>
<dbReference type="AlphaFoldDB" id="L9ZE76"/>
<dbReference type="GO" id="GO:0010212">
    <property type="term" value="P:response to ionizing radiation"/>
    <property type="evidence" value="ECO:0007669"/>
    <property type="project" value="TreeGrafter"/>
</dbReference>
<dbReference type="RefSeq" id="WP_006827873.1">
    <property type="nucleotide sequence ID" value="NZ_AOIL01000070.1"/>
</dbReference>
<dbReference type="NCBIfam" id="NF005554">
    <property type="entry name" value="PRK07218.1"/>
    <property type="match status" value="1"/>
</dbReference>
<comment type="caution">
    <text evidence="3">The sequence shown here is derived from an EMBL/GenBank/DDBJ whole genome shotgun (WGS) entry which is preliminary data.</text>
</comment>
<dbReference type="PANTHER" id="PTHR13356:SF10">
    <property type="entry name" value="REPLICATION FACTOR-A PROTEIN 1"/>
    <property type="match status" value="1"/>
</dbReference>
<dbReference type="Gene3D" id="2.40.50.140">
    <property type="entry name" value="Nucleic acid-binding proteins"/>
    <property type="match status" value="2"/>
</dbReference>
<feature type="compositionally biased region" description="Acidic residues" evidence="2">
    <location>
        <begin position="1"/>
        <end position="11"/>
    </location>
</feature>
<dbReference type="EMBL" id="AOIL01000070">
    <property type="protein sequence ID" value="ELY84785.1"/>
    <property type="molecule type" value="Genomic_DNA"/>
</dbReference>
<name>L9ZE76_9EURY</name>
<dbReference type="GO" id="GO:0003677">
    <property type="term" value="F:DNA binding"/>
    <property type="evidence" value="ECO:0007669"/>
    <property type="project" value="UniProtKB-KW"/>
</dbReference>
<keyword evidence="1" id="KW-0238">DNA-binding</keyword>
<gene>
    <name evidence="3" type="ORF">C484_21598</name>
</gene>
<protein>
    <submittedName>
        <fullName evidence="3">Replication factor A</fullName>
    </submittedName>
</protein>
<dbReference type="InterPro" id="IPR012340">
    <property type="entry name" value="NA-bd_OB-fold"/>
</dbReference>
<evidence type="ECO:0000313" key="3">
    <source>
        <dbReference type="EMBL" id="ELY84785.1"/>
    </source>
</evidence>
<dbReference type="GO" id="GO:0000724">
    <property type="term" value="P:double-strand break repair via homologous recombination"/>
    <property type="evidence" value="ECO:0007669"/>
    <property type="project" value="TreeGrafter"/>
</dbReference>
<evidence type="ECO:0000256" key="2">
    <source>
        <dbReference type="SAM" id="MobiDB-lite"/>
    </source>
</evidence>
<keyword evidence="4" id="KW-1185">Reference proteome</keyword>
<sequence>MELDDHAEDLASDLGVDKEEVKSDLQNLVEYSVPVDEAKQSLRRKYGDGSSGGSGSPSSKQIGDITPDDGNVTVTGTVLTAGKRSIRYQGSDHVIVEGELADETGTIDYTAWEDFGLSPGDTITAGNAGVREWDGEPELNLGESTSLSFVDESLQLTQEIGGDATLADLQTGDRARAVEVAVLECERRTIDGRDGETEILSGVVGDESGRLPFTNWDPAPEIEDGGPVRIENAYVQEFRGVPEINVSEFSTVTELDREIEVGADTTTMAIREAVETGGIYDVELVGNVIAVRDGSGIIQRCPECYRVIQKGQCRTHGDVDGIDDLRVKAILDDGTGTVTVVLDDELTADVYGGTLDDALEQAREAMDQSVVADTIRERIVGREFSVRGHLSVDEYGANLDAERFGESDDDPQARARTFLEAVEKVAEIDDGADAEEVDA</sequence>
<dbReference type="Proteomes" id="UP000011648">
    <property type="component" value="Unassembled WGS sequence"/>
</dbReference>
<dbReference type="OrthoDB" id="335252at2157"/>
<accession>L9ZE76</accession>
<feature type="region of interest" description="Disordered" evidence="2">
    <location>
        <begin position="39"/>
        <end position="70"/>
    </location>
</feature>